<dbReference type="Pfam" id="PF07690">
    <property type="entry name" value="MFS_1"/>
    <property type="match status" value="1"/>
</dbReference>
<organism evidence="7 8">
    <name type="scientific">Oidiodendron maius (strain Zn)</name>
    <dbReference type="NCBI Taxonomy" id="913774"/>
    <lineage>
        <taxon>Eukaryota</taxon>
        <taxon>Fungi</taxon>
        <taxon>Dikarya</taxon>
        <taxon>Ascomycota</taxon>
        <taxon>Pezizomycotina</taxon>
        <taxon>Leotiomycetes</taxon>
        <taxon>Leotiomycetes incertae sedis</taxon>
        <taxon>Myxotrichaceae</taxon>
        <taxon>Oidiodendron</taxon>
    </lineage>
</organism>
<reference evidence="7 8" key="1">
    <citation type="submission" date="2014-04" db="EMBL/GenBank/DDBJ databases">
        <authorList>
            <consortium name="DOE Joint Genome Institute"/>
            <person name="Kuo A."/>
            <person name="Martino E."/>
            <person name="Perotto S."/>
            <person name="Kohler A."/>
            <person name="Nagy L.G."/>
            <person name="Floudas D."/>
            <person name="Copeland A."/>
            <person name="Barry K.W."/>
            <person name="Cichocki N."/>
            <person name="Veneault-Fourrey C."/>
            <person name="LaButti K."/>
            <person name="Lindquist E.A."/>
            <person name="Lipzen A."/>
            <person name="Lundell T."/>
            <person name="Morin E."/>
            <person name="Murat C."/>
            <person name="Sun H."/>
            <person name="Tunlid A."/>
            <person name="Henrissat B."/>
            <person name="Grigoriev I.V."/>
            <person name="Hibbett D.S."/>
            <person name="Martin F."/>
            <person name="Nordberg H.P."/>
            <person name="Cantor M.N."/>
            <person name="Hua S.X."/>
        </authorList>
    </citation>
    <scope>NUCLEOTIDE SEQUENCE [LARGE SCALE GENOMIC DNA]</scope>
    <source>
        <strain evidence="7 8">Zn</strain>
    </source>
</reference>
<dbReference type="OrthoDB" id="2585655at2759"/>
<feature type="transmembrane region" description="Helical" evidence="5">
    <location>
        <begin position="424"/>
        <end position="443"/>
    </location>
</feature>
<dbReference type="PANTHER" id="PTHR23502:SF181">
    <property type="entry name" value="MAJOR FACILITATOR SUPERFAMILY (MFS) PROFILE DOMAIN-CONTAINING PROTEIN"/>
    <property type="match status" value="1"/>
</dbReference>
<evidence type="ECO:0000256" key="5">
    <source>
        <dbReference type="SAM" id="Phobius"/>
    </source>
</evidence>
<keyword evidence="8" id="KW-1185">Reference proteome</keyword>
<evidence type="ECO:0000256" key="2">
    <source>
        <dbReference type="ARBA" id="ARBA00022692"/>
    </source>
</evidence>
<feature type="transmembrane region" description="Helical" evidence="5">
    <location>
        <begin position="119"/>
        <end position="139"/>
    </location>
</feature>
<dbReference type="InterPro" id="IPR020846">
    <property type="entry name" value="MFS_dom"/>
</dbReference>
<feature type="transmembrane region" description="Helical" evidence="5">
    <location>
        <begin position="356"/>
        <end position="380"/>
    </location>
</feature>
<dbReference type="GO" id="GO:0005886">
    <property type="term" value="C:plasma membrane"/>
    <property type="evidence" value="ECO:0007669"/>
    <property type="project" value="TreeGrafter"/>
</dbReference>
<dbReference type="AlphaFoldDB" id="A0A0C3H3E2"/>
<evidence type="ECO:0000256" key="3">
    <source>
        <dbReference type="ARBA" id="ARBA00022989"/>
    </source>
</evidence>
<feature type="transmembrane region" description="Helical" evidence="5">
    <location>
        <begin position="392"/>
        <end position="412"/>
    </location>
</feature>
<dbReference type="Gene3D" id="1.20.1250.20">
    <property type="entry name" value="MFS general substrate transporter like domains"/>
    <property type="match status" value="2"/>
</dbReference>
<dbReference type="PANTHER" id="PTHR23502">
    <property type="entry name" value="MAJOR FACILITATOR SUPERFAMILY"/>
    <property type="match status" value="1"/>
</dbReference>
<evidence type="ECO:0000259" key="6">
    <source>
        <dbReference type="PROSITE" id="PS50850"/>
    </source>
</evidence>
<dbReference type="Proteomes" id="UP000054321">
    <property type="component" value="Unassembled WGS sequence"/>
</dbReference>
<gene>
    <name evidence="7" type="ORF">OIDMADRAFT_130719</name>
</gene>
<name>A0A0C3H3E2_OIDMZ</name>
<dbReference type="InParanoid" id="A0A0C3H3E2"/>
<dbReference type="EMBL" id="KN832882">
    <property type="protein sequence ID" value="KIM97056.1"/>
    <property type="molecule type" value="Genomic_DNA"/>
</dbReference>
<dbReference type="SUPFAM" id="SSF103473">
    <property type="entry name" value="MFS general substrate transporter"/>
    <property type="match status" value="1"/>
</dbReference>
<evidence type="ECO:0000313" key="8">
    <source>
        <dbReference type="Proteomes" id="UP000054321"/>
    </source>
</evidence>
<reference evidence="8" key="2">
    <citation type="submission" date="2015-01" db="EMBL/GenBank/DDBJ databases">
        <title>Evolutionary Origins and Diversification of the Mycorrhizal Mutualists.</title>
        <authorList>
            <consortium name="DOE Joint Genome Institute"/>
            <consortium name="Mycorrhizal Genomics Consortium"/>
            <person name="Kohler A."/>
            <person name="Kuo A."/>
            <person name="Nagy L.G."/>
            <person name="Floudas D."/>
            <person name="Copeland A."/>
            <person name="Barry K.W."/>
            <person name="Cichocki N."/>
            <person name="Veneault-Fourrey C."/>
            <person name="LaButti K."/>
            <person name="Lindquist E.A."/>
            <person name="Lipzen A."/>
            <person name="Lundell T."/>
            <person name="Morin E."/>
            <person name="Murat C."/>
            <person name="Riley R."/>
            <person name="Ohm R."/>
            <person name="Sun H."/>
            <person name="Tunlid A."/>
            <person name="Henrissat B."/>
            <person name="Grigoriev I.V."/>
            <person name="Hibbett D.S."/>
            <person name="Martin F."/>
        </authorList>
    </citation>
    <scope>NUCLEOTIDE SEQUENCE [LARGE SCALE GENOMIC DNA]</scope>
    <source>
        <strain evidence="8">Zn</strain>
    </source>
</reference>
<dbReference type="PROSITE" id="PS50850">
    <property type="entry name" value="MFS"/>
    <property type="match status" value="1"/>
</dbReference>
<feature type="domain" description="Major facilitator superfamily (MFS) profile" evidence="6">
    <location>
        <begin position="23"/>
        <end position="449"/>
    </location>
</feature>
<accession>A0A0C3H3E2</accession>
<keyword evidence="2 5" id="KW-0812">Transmembrane</keyword>
<protein>
    <recommendedName>
        <fullName evidence="6">Major facilitator superfamily (MFS) profile domain-containing protein</fullName>
    </recommendedName>
</protein>
<dbReference type="STRING" id="913774.A0A0C3H3E2"/>
<feature type="transmembrane region" description="Helical" evidence="5">
    <location>
        <begin position="21"/>
        <end position="38"/>
    </location>
</feature>
<dbReference type="InterPro" id="IPR036259">
    <property type="entry name" value="MFS_trans_sf"/>
</dbReference>
<keyword evidence="3 5" id="KW-1133">Transmembrane helix</keyword>
<keyword evidence="4 5" id="KW-0472">Membrane</keyword>
<comment type="subcellular location">
    <subcellularLocation>
        <location evidence="1">Membrane</location>
        <topology evidence="1">Multi-pass membrane protein</topology>
    </subcellularLocation>
</comment>
<dbReference type="InterPro" id="IPR011701">
    <property type="entry name" value="MFS"/>
</dbReference>
<evidence type="ECO:0000256" key="4">
    <source>
        <dbReference type="ARBA" id="ARBA00023136"/>
    </source>
</evidence>
<sequence length="461" mass="50665">MPSRRTDHVDDPRNWPLWGRAWVAFLVSAMGFMAQVGSSLINPCYTIMAKDMNITVEQASYCTTIFMLFSGFVPMLIVPYSNIYGRRNLYLICTAIAAAANIGSGAAKSYGGVIVGRVFYGIGGGIPLGIGAATICDLFPQSERGFYMGIYTLCVNNGPHLAPIAGGYIALNLSWRWCYYIPGIIQAGFVVILFFTFPETLFSRTEFSSLEKTPYVKKLLFHGKVLRGRSVFFPKDFLAPYRMCQYVAVSLPAVYWATANTYGSALFALTGSRIAAVQYNFNVAQTGLLMGVPLTIGCMIGETSAGWLSDYILNAYARRHNGVRKPEIRLVLLPGCLFLLAGVFPYGPLVQGKKPWIDLAICMGVAGVGVQMAATMVYTYTTDCYKPQSAEVAAIINAYKSIFAFTIGFYAVPFGEGAGWNVSFPVLGTVNSLFLLGIIYLWFNGEKIRERQGRPHMHDDL</sequence>
<proteinExistence type="predicted"/>
<evidence type="ECO:0000256" key="1">
    <source>
        <dbReference type="ARBA" id="ARBA00004141"/>
    </source>
</evidence>
<evidence type="ECO:0000313" key="7">
    <source>
        <dbReference type="EMBL" id="KIM97056.1"/>
    </source>
</evidence>
<dbReference type="HOGENOM" id="CLU_008455_13_7_1"/>
<feature type="transmembrane region" description="Helical" evidence="5">
    <location>
        <begin position="58"/>
        <end position="77"/>
    </location>
</feature>
<dbReference type="GO" id="GO:0022857">
    <property type="term" value="F:transmembrane transporter activity"/>
    <property type="evidence" value="ECO:0007669"/>
    <property type="project" value="InterPro"/>
</dbReference>
<feature type="transmembrane region" description="Helical" evidence="5">
    <location>
        <begin position="177"/>
        <end position="197"/>
    </location>
</feature>
<feature type="transmembrane region" description="Helical" evidence="5">
    <location>
        <begin position="328"/>
        <end position="350"/>
    </location>
</feature>